<evidence type="ECO:0000256" key="16">
    <source>
        <dbReference type="RuleBase" id="RU000461"/>
    </source>
</evidence>
<evidence type="ECO:0000256" key="6">
    <source>
        <dbReference type="ARBA" id="ARBA00022617"/>
    </source>
</evidence>
<keyword evidence="10 16" id="KW-0560">Oxidoreductase</keyword>
<evidence type="ECO:0000256" key="1">
    <source>
        <dbReference type="ARBA" id="ARBA00001971"/>
    </source>
</evidence>
<dbReference type="PANTHER" id="PTHR24292">
    <property type="entry name" value="CYTOCHROME P450"/>
    <property type="match status" value="1"/>
</dbReference>
<dbReference type="InterPro" id="IPR001128">
    <property type="entry name" value="Cyt_P450"/>
</dbReference>
<comment type="similarity">
    <text evidence="4 16">Belongs to the cytochrome P450 family.</text>
</comment>
<dbReference type="CDD" id="cd11056">
    <property type="entry name" value="CYP6-like"/>
    <property type="match status" value="1"/>
</dbReference>
<dbReference type="AlphaFoldDB" id="A0A0C5C1I6"/>
<comment type="catalytic activity">
    <reaction evidence="14">
        <text>an organic molecule + reduced [NADPH--hemoprotein reductase] + O2 = an alcohol + oxidized [NADPH--hemoprotein reductase] + H2O + H(+)</text>
        <dbReference type="Rhea" id="RHEA:17149"/>
        <dbReference type="Rhea" id="RHEA-COMP:11964"/>
        <dbReference type="Rhea" id="RHEA-COMP:11965"/>
        <dbReference type="ChEBI" id="CHEBI:15377"/>
        <dbReference type="ChEBI" id="CHEBI:15378"/>
        <dbReference type="ChEBI" id="CHEBI:15379"/>
        <dbReference type="ChEBI" id="CHEBI:30879"/>
        <dbReference type="ChEBI" id="CHEBI:57618"/>
        <dbReference type="ChEBI" id="CHEBI:58210"/>
        <dbReference type="ChEBI" id="CHEBI:142491"/>
        <dbReference type="EC" id="1.14.14.1"/>
    </reaction>
</comment>
<evidence type="ECO:0000256" key="10">
    <source>
        <dbReference type="ARBA" id="ARBA00023002"/>
    </source>
</evidence>
<keyword evidence="12 16" id="KW-0503">Monooxygenase</keyword>
<keyword evidence="13" id="KW-0472">Membrane</keyword>
<name>A0A0C5C1I6_CNAME</name>
<dbReference type="Pfam" id="PF00067">
    <property type="entry name" value="p450"/>
    <property type="match status" value="1"/>
</dbReference>
<dbReference type="InterPro" id="IPR050476">
    <property type="entry name" value="Insect_CytP450_Detox"/>
</dbReference>
<dbReference type="PRINTS" id="PR00463">
    <property type="entry name" value="EP450I"/>
</dbReference>
<keyword evidence="6 15" id="KW-0349">Heme</keyword>
<evidence type="ECO:0000256" key="13">
    <source>
        <dbReference type="ARBA" id="ARBA00023136"/>
    </source>
</evidence>
<evidence type="ECO:0000256" key="2">
    <source>
        <dbReference type="ARBA" id="ARBA00004174"/>
    </source>
</evidence>
<dbReference type="PROSITE" id="PS00086">
    <property type="entry name" value="CYTOCHROME_P450"/>
    <property type="match status" value="1"/>
</dbReference>
<dbReference type="PRINTS" id="PR00385">
    <property type="entry name" value="P450"/>
</dbReference>
<evidence type="ECO:0000256" key="11">
    <source>
        <dbReference type="ARBA" id="ARBA00023004"/>
    </source>
</evidence>
<dbReference type="GO" id="GO:0016712">
    <property type="term" value="F:oxidoreductase activity, acting on paired donors, with incorporation or reduction of molecular oxygen, reduced flavin or flavoprotein as one donor, and incorporation of one atom of oxygen"/>
    <property type="evidence" value="ECO:0007669"/>
    <property type="project" value="UniProtKB-EC"/>
</dbReference>
<accession>A0A0C5C1I6</accession>
<dbReference type="FunFam" id="1.10.630.10:FF:000042">
    <property type="entry name" value="Cytochrome P450"/>
    <property type="match status" value="1"/>
</dbReference>
<comment type="subcellular location">
    <subcellularLocation>
        <location evidence="3">Endoplasmic reticulum membrane</location>
        <topology evidence="3">Peripheral membrane protein</topology>
    </subcellularLocation>
    <subcellularLocation>
        <location evidence="2">Microsome membrane</location>
        <topology evidence="2">Peripheral membrane protein</topology>
    </subcellularLocation>
</comment>
<keyword evidence="7 15" id="KW-0479">Metal-binding</keyword>
<evidence type="ECO:0000256" key="9">
    <source>
        <dbReference type="ARBA" id="ARBA00022848"/>
    </source>
</evidence>
<reference evidence="17" key="1">
    <citation type="submission" date="2014-10" db="EMBL/GenBank/DDBJ databases">
        <title>Identification of cytochrome P450 monooxygenase genes in the rice leaffolder, Cnaphalocrocis medinalis.</title>
        <authorList>
            <person name="Liu S."/>
        </authorList>
    </citation>
    <scope>NUCLEOTIDE SEQUENCE</scope>
    <source>
        <strain evidence="17">HF</strain>
    </source>
</reference>
<evidence type="ECO:0000256" key="7">
    <source>
        <dbReference type="ARBA" id="ARBA00022723"/>
    </source>
</evidence>
<evidence type="ECO:0000256" key="5">
    <source>
        <dbReference type="ARBA" id="ARBA00012109"/>
    </source>
</evidence>
<feature type="binding site" description="axial binding residue" evidence="15">
    <location>
        <position position="457"/>
    </location>
    <ligand>
        <name>heme</name>
        <dbReference type="ChEBI" id="CHEBI:30413"/>
    </ligand>
    <ligandPart>
        <name>Fe</name>
        <dbReference type="ChEBI" id="CHEBI:18248"/>
    </ligandPart>
</feature>
<dbReference type="InterPro" id="IPR002401">
    <property type="entry name" value="Cyt_P450_E_grp-I"/>
</dbReference>
<dbReference type="EC" id="1.14.14.1" evidence="5"/>
<dbReference type="Gene3D" id="1.10.630.10">
    <property type="entry name" value="Cytochrome P450"/>
    <property type="match status" value="1"/>
</dbReference>
<comment type="cofactor">
    <cofactor evidence="1 15">
        <name>heme</name>
        <dbReference type="ChEBI" id="CHEBI:30413"/>
    </cofactor>
</comment>
<evidence type="ECO:0000256" key="14">
    <source>
        <dbReference type="ARBA" id="ARBA00047827"/>
    </source>
</evidence>
<evidence type="ECO:0000256" key="3">
    <source>
        <dbReference type="ARBA" id="ARBA00004406"/>
    </source>
</evidence>
<evidence type="ECO:0000256" key="15">
    <source>
        <dbReference type="PIRSR" id="PIRSR602401-1"/>
    </source>
</evidence>
<protein>
    <recommendedName>
        <fullName evidence="5">unspecific monooxygenase</fullName>
        <ecNumber evidence="5">1.14.14.1</ecNumber>
    </recommendedName>
</protein>
<keyword evidence="8" id="KW-0256">Endoplasmic reticulum</keyword>
<proteinExistence type="evidence at transcript level"/>
<dbReference type="InterPro" id="IPR017972">
    <property type="entry name" value="Cyt_P450_CS"/>
</dbReference>
<evidence type="ECO:0000256" key="8">
    <source>
        <dbReference type="ARBA" id="ARBA00022824"/>
    </source>
</evidence>
<dbReference type="GO" id="GO:0005506">
    <property type="term" value="F:iron ion binding"/>
    <property type="evidence" value="ECO:0007669"/>
    <property type="project" value="InterPro"/>
</dbReference>
<evidence type="ECO:0000256" key="4">
    <source>
        <dbReference type="ARBA" id="ARBA00010617"/>
    </source>
</evidence>
<dbReference type="EMBL" id="KP001126">
    <property type="protein sequence ID" value="AJN91171.1"/>
    <property type="molecule type" value="mRNA"/>
</dbReference>
<keyword evidence="9" id="KW-0492">Microsome</keyword>
<dbReference type="GO" id="GO:0020037">
    <property type="term" value="F:heme binding"/>
    <property type="evidence" value="ECO:0007669"/>
    <property type="project" value="InterPro"/>
</dbReference>
<dbReference type="InterPro" id="IPR036396">
    <property type="entry name" value="Cyt_P450_sf"/>
</dbReference>
<sequence>MLPIYLILCVAVIYCLYRLATLKYNYWKKRNVPHPPPTPVLGNYGPYLLMQKYYGQVAQEICQKYPNAPYIGAYYGTEPTLIVQDPELIKIITTKDFYYFNSREISEHTHKEVTTQNLFFTYGDQWKAVRQKMTPLFSSAKMRNMFPLIAKCSVSFQEHVDQETSSSDVIDVKSLMARYTMACIVSCAFGAEVDTLTPEGKDSQFVKIGKLIFLNSYLRGGLTVFRAIWPTLFYKLGLKNFPDEMTNFFKRFVTNVFEARKYTPTRRNDFVDLLLNLRQQKSIVADSLSNGKTGREDKVELPVTDDLLVSQCVLFFAAGFETSSTATSFLLYELSKKPEIQERVLQEVDAFLAKHDNKLTYDCVTELPYTQACIDESLRLHPPLGVITREVMEEYTLPDGLVLEKGVRIHLPVYGLHYNPDHFPDPEEFRPERFEGSNRNNIKSHTYIPFGDGSRICIGLRFAKMQMLAGLISLLKKYRVEMTKDTPTKLDYDPRALVTIPLQSVNLKLVPREGWEKRIFVQ</sequence>
<evidence type="ECO:0000256" key="12">
    <source>
        <dbReference type="ARBA" id="ARBA00023033"/>
    </source>
</evidence>
<organism evidence="17">
    <name type="scientific">Cnaphalocrocis medinalis</name>
    <name type="common">Rice leaffolder moth</name>
    <dbReference type="NCBI Taxonomy" id="437488"/>
    <lineage>
        <taxon>Eukaryota</taxon>
        <taxon>Metazoa</taxon>
        <taxon>Ecdysozoa</taxon>
        <taxon>Arthropoda</taxon>
        <taxon>Hexapoda</taxon>
        <taxon>Insecta</taxon>
        <taxon>Pterygota</taxon>
        <taxon>Neoptera</taxon>
        <taxon>Endopterygota</taxon>
        <taxon>Lepidoptera</taxon>
        <taxon>Glossata</taxon>
        <taxon>Ditrysia</taxon>
        <taxon>Pyraloidea</taxon>
        <taxon>Crambidae</taxon>
        <taxon>Pyraustinae</taxon>
        <taxon>Cnaphalocrocis</taxon>
    </lineage>
</organism>
<keyword evidence="11 15" id="KW-0408">Iron</keyword>
<dbReference type="GO" id="GO:0005789">
    <property type="term" value="C:endoplasmic reticulum membrane"/>
    <property type="evidence" value="ECO:0007669"/>
    <property type="project" value="UniProtKB-SubCell"/>
</dbReference>
<dbReference type="PANTHER" id="PTHR24292:SF45">
    <property type="entry name" value="CYTOCHROME P450 6G1-RELATED"/>
    <property type="match status" value="1"/>
</dbReference>
<dbReference type="SUPFAM" id="SSF48264">
    <property type="entry name" value="Cytochrome P450"/>
    <property type="match status" value="1"/>
</dbReference>
<evidence type="ECO:0000313" key="17">
    <source>
        <dbReference type="EMBL" id="AJN91171.1"/>
    </source>
</evidence>